<dbReference type="GeneID" id="89972042"/>
<protein>
    <recommendedName>
        <fullName evidence="1">Heterokaryon incompatibility domain-containing protein</fullName>
    </recommendedName>
</protein>
<evidence type="ECO:0000313" key="2">
    <source>
        <dbReference type="EMBL" id="KAK5050577.1"/>
    </source>
</evidence>
<comment type="caution">
    <text evidence="2">The sequence shown here is derived from an EMBL/GenBank/DDBJ whole genome shotgun (WGS) entry which is preliminary data.</text>
</comment>
<evidence type="ECO:0000313" key="3">
    <source>
        <dbReference type="Proteomes" id="UP001358417"/>
    </source>
</evidence>
<dbReference type="Pfam" id="PF06985">
    <property type="entry name" value="HET"/>
    <property type="match status" value="1"/>
</dbReference>
<sequence length="516" mass="58469">MDEVYSKAEEVIVDLGDSDEDTEELLLELNRYQLIPESVWFQIDIKASQSSIARSIELCTTMKLPGPTSKFWHTFRRFMGRPWFIRVWIVQEFALSQRARFMIGPHFRDKKFLRNAISRAAKHLEILYLQDRFYNAPVEPNKTLGDAIWDVLPKYHAVHRISLTAEQAGTSRSLCELLDATTTYFKATKDCDKVYALLGMVTDATIKSDIVVDYNESLANLMLRTSQYLIQRQARNYVLYHSVGDRPGYSSWTINLQGPPDGLPHLINPDGALKYGDFTAGGLSSYECQPSQSRAGGIVVRACVVDAIHMAMARGIPSNSELSTQEDLASHAKWKLHAVKWMLDVVPTQSLPLHEFTKLCWRVIVADLIMPSEGEGRGYCRMRDWPGSARCLDTVNTIFRAVYQKWTGELPASYTMDLTSTQLNDIRIYGDSMSHTTGRKLAMSHKLNGACLVPSDSRIGDHIVVVQGCQMPFIMRLDCDEKGDYYRLVGCAYVHGVMDGEIMQGQDWNFKDLEIC</sequence>
<dbReference type="InterPro" id="IPR010730">
    <property type="entry name" value="HET"/>
</dbReference>
<name>A0AAV9N6I7_9EURO</name>
<dbReference type="Proteomes" id="UP001358417">
    <property type="component" value="Unassembled WGS sequence"/>
</dbReference>
<accession>A0AAV9N6I7</accession>
<reference evidence="2 3" key="1">
    <citation type="submission" date="2023-08" db="EMBL/GenBank/DDBJ databases">
        <title>Black Yeasts Isolated from many extreme environments.</title>
        <authorList>
            <person name="Coleine C."/>
            <person name="Stajich J.E."/>
            <person name="Selbmann L."/>
        </authorList>
    </citation>
    <scope>NUCLEOTIDE SEQUENCE [LARGE SCALE GENOMIC DNA]</scope>
    <source>
        <strain evidence="2 3">CCFEE 5792</strain>
    </source>
</reference>
<dbReference type="RefSeq" id="XP_064705163.1">
    <property type="nucleotide sequence ID" value="XM_064847442.1"/>
</dbReference>
<feature type="domain" description="Heterokaryon incompatibility" evidence="1">
    <location>
        <begin position="1"/>
        <end position="92"/>
    </location>
</feature>
<dbReference type="PANTHER" id="PTHR24148:SF73">
    <property type="entry name" value="HET DOMAIN PROTEIN (AFU_ORTHOLOGUE AFUA_8G01020)"/>
    <property type="match status" value="1"/>
</dbReference>
<organism evidence="2 3">
    <name type="scientific">Exophiala bonariae</name>
    <dbReference type="NCBI Taxonomy" id="1690606"/>
    <lineage>
        <taxon>Eukaryota</taxon>
        <taxon>Fungi</taxon>
        <taxon>Dikarya</taxon>
        <taxon>Ascomycota</taxon>
        <taxon>Pezizomycotina</taxon>
        <taxon>Eurotiomycetes</taxon>
        <taxon>Chaetothyriomycetidae</taxon>
        <taxon>Chaetothyriales</taxon>
        <taxon>Herpotrichiellaceae</taxon>
        <taxon>Exophiala</taxon>
    </lineage>
</organism>
<evidence type="ECO:0000259" key="1">
    <source>
        <dbReference type="Pfam" id="PF06985"/>
    </source>
</evidence>
<dbReference type="Pfam" id="PF26639">
    <property type="entry name" value="Het-6_barrel"/>
    <property type="match status" value="1"/>
</dbReference>
<gene>
    <name evidence="2" type="ORF">LTR84_003859</name>
</gene>
<dbReference type="AlphaFoldDB" id="A0AAV9N6I7"/>
<keyword evidence="3" id="KW-1185">Reference proteome</keyword>
<proteinExistence type="predicted"/>
<dbReference type="InterPro" id="IPR052895">
    <property type="entry name" value="HetReg/Transcr_Mod"/>
</dbReference>
<dbReference type="PANTHER" id="PTHR24148">
    <property type="entry name" value="ANKYRIN REPEAT DOMAIN-CONTAINING PROTEIN 39 HOMOLOG-RELATED"/>
    <property type="match status" value="1"/>
</dbReference>
<dbReference type="EMBL" id="JAVRRD010000017">
    <property type="protein sequence ID" value="KAK5050577.1"/>
    <property type="molecule type" value="Genomic_DNA"/>
</dbReference>